<evidence type="ECO:0000256" key="3">
    <source>
        <dbReference type="ARBA" id="ARBA00022723"/>
    </source>
</evidence>
<dbReference type="InterPro" id="IPR024079">
    <property type="entry name" value="MetalloPept_cat_dom_sf"/>
</dbReference>
<gene>
    <name evidence="10" type="ORF">CSW08_00640</name>
</gene>
<dbReference type="CDD" id="cd04275">
    <property type="entry name" value="ZnMc_pappalysin_like"/>
    <property type="match status" value="1"/>
</dbReference>
<evidence type="ECO:0000256" key="5">
    <source>
        <dbReference type="ARBA" id="ARBA00022801"/>
    </source>
</evidence>
<evidence type="ECO:0000259" key="9">
    <source>
        <dbReference type="Pfam" id="PF05572"/>
    </source>
</evidence>
<organism evidence="10 11">
    <name type="scientific">Confluentibacter flavum</name>
    <dbReference type="NCBI Taxonomy" id="1909700"/>
    <lineage>
        <taxon>Bacteria</taxon>
        <taxon>Pseudomonadati</taxon>
        <taxon>Bacteroidota</taxon>
        <taxon>Flavobacteriia</taxon>
        <taxon>Flavobacteriales</taxon>
        <taxon>Flavobacteriaceae</taxon>
        <taxon>Confluentibacter</taxon>
    </lineage>
</organism>
<dbReference type="SUPFAM" id="SSF55486">
    <property type="entry name" value="Metalloproteases ('zincins'), catalytic domain"/>
    <property type="match status" value="1"/>
</dbReference>
<keyword evidence="4" id="KW-0732">Signal</keyword>
<keyword evidence="5" id="KW-0378">Hydrolase</keyword>
<dbReference type="EMBL" id="PJEO01000004">
    <property type="protein sequence ID" value="PKQ46852.1"/>
    <property type="molecule type" value="Genomic_DNA"/>
</dbReference>
<keyword evidence="3" id="KW-0479">Metal-binding</keyword>
<sequence>MKKLFLRMAAVALVFTACDNDKIEVTQEQQIDMSDFYVFTDFNEDLSSKSVNSKESLKTCYTMDVLNKQLIENPGLEKKMFDIEFHTRQFLTAKGKPGGGGGQPGGGGDTDIDVLPVDDGLGTISIPVYIHIVLPNANDVTNSQIQSQINVLNSDFNSPNTNLLPSGATNFVNDATTTDVNFTLAGTFRHDNNTASWGTNNAIKSAYPPITPQTHLNIWVCNIGGGILGYAQFPGGNSNTDGIVLLYSSLPGGSAAPYNLGRTATHEVGHYLNLRHIWGDGRCKQDDFVTDTPSSDGANYGCPSYPRINCSTADMTMNYMDYTDDACMYMFTDGQRNRMRAIFSSGGSRAAMAN</sequence>
<keyword evidence="2 10" id="KW-0645">Protease</keyword>
<evidence type="ECO:0000256" key="4">
    <source>
        <dbReference type="ARBA" id="ARBA00022729"/>
    </source>
</evidence>
<dbReference type="GO" id="GO:0006508">
    <property type="term" value="P:proteolysis"/>
    <property type="evidence" value="ECO:0007669"/>
    <property type="project" value="UniProtKB-KW"/>
</dbReference>
<evidence type="ECO:0000313" key="10">
    <source>
        <dbReference type="EMBL" id="PKQ46852.1"/>
    </source>
</evidence>
<dbReference type="Proteomes" id="UP000233435">
    <property type="component" value="Unassembled WGS sequence"/>
</dbReference>
<dbReference type="InterPro" id="IPR008754">
    <property type="entry name" value="Peptidase_M43"/>
</dbReference>
<evidence type="ECO:0000313" key="11">
    <source>
        <dbReference type="Proteomes" id="UP000233435"/>
    </source>
</evidence>
<accession>A0A2N3HPJ7</accession>
<protein>
    <submittedName>
        <fullName evidence="10">Zinc metalloprotease</fullName>
    </submittedName>
</protein>
<evidence type="ECO:0000256" key="2">
    <source>
        <dbReference type="ARBA" id="ARBA00022670"/>
    </source>
</evidence>
<dbReference type="RefSeq" id="WP_106657980.1">
    <property type="nucleotide sequence ID" value="NZ_PJEO01000004.1"/>
</dbReference>
<keyword evidence="11" id="KW-1185">Reference proteome</keyword>
<dbReference type="Pfam" id="PF05572">
    <property type="entry name" value="Peptidase_M43"/>
    <property type="match status" value="1"/>
</dbReference>
<dbReference type="PANTHER" id="PTHR47466">
    <property type="match status" value="1"/>
</dbReference>
<proteinExistence type="inferred from homology"/>
<keyword evidence="8" id="KW-1015">Disulfide bond</keyword>
<comment type="similarity">
    <text evidence="1">Belongs to the peptidase M43B family.</text>
</comment>
<dbReference type="AlphaFoldDB" id="A0A2N3HPJ7"/>
<evidence type="ECO:0000256" key="6">
    <source>
        <dbReference type="ARBA" id="ARBA00022833"/>
    </source>
</evidence>
<name>A0A2N3HPJ7_9FLAO</name>
<feature type="domain" description="Peptidase M43 pregnancy-associated plasma-A" evidence="9">
    <location>
        <begin position="259"/>
        <end position="342"/>
    </location>
</feature>
<dbReference type="GO" id="GO:0046872">
    <property type="term" value="F:metal ion binding"/>
    <property type="evidence" value="ECO:0007669"/>
    <property type="project" value="UniProtKB-KW"/>
</dbReference>
<evidence type="ECO:0000256" key="1">
    <source>
        <dbReference type="ARBA" id="ARBA00008721"/>
    </source>
</evidence>
<reference evidence="10 11" key="1">
    <citation type="submission" date="2017-12" db="EMBL/GenBank/DDBJ databases">
        <title>Confluentibacter flavum sp. nov., isolated from the saline lake.</title>
        <authorList>
            <person name="Yu L."/>
        </authorList>
    </citation>
    <scope>NUCLEOTIDE SEQUENCE [LARGE SCALE GENOMIC DNA]</scope>
    <source>
        <strain evidence="10 11">3B</strain>
    </source>
</reference>
<dbReference type="PANTHER" id="PTHR47466:SF1">
    <property type="entry name" value="METALLOPROTEASE MEP1 (AFU_ORTHOLOGUE AFUA_1G07730)-RELATED"/>
    <property type="match status" value="1"/>
</dbReference>
<keyword evidence="7 10" id="KW-0482">Metalloprotease</keyword>
<dbReference type="PROSITE" id="PS51257">
    <property type="entry name" value="PROKAR_LIPOPROTEIN"/>
    <property type="match status" value="1"/>
</dbReference>
<keyword evidence="6" id="KW-0862">Zinc</keyword>
<dbReference type="GO" id="GO:0008237">
    <property type="term" value="F:metallopeptidase activity"/>
    <property type="evidence" value="ECO:0007669"/>
    <property type="project" value="UniProtKB-KW"/>
</dbReference>
<evidence type="ECO:0000256" key="8">
    <source>
        <dbReference type="ARBA" id="ARBA00023157"/>
    </source>
</evidence>
<evidence type="ECO:0000256" key="7">
    <source>
        <dbReference type="ARBA" id="ARBA00023049"/>
    </source>
</evidence>
<dbReference type="OrthoDB" id="6278496at2"/>
<dbReference type="Gene3D" id="3.40.390.10">
    <property type="entry name" value="Collagenase (Catalytic Domain)"/>
    <property type="match status" value="1"/>
</dbReference>
<comment type="caution">
    <text evidence="10">The sequence shown here is derived from an EMBL/GenBank/DDBJ whole genome shotgun (WGS) entry which is preliminary data.</text>
</comment>